<protein>
    <submittedName>
        <fullName evidence="2">Uncharacterized protein</fullName>
    </submittedName>
</protein>
<gene>
    <name evidence="2" type="ORF">EW145_g3705</name>
</gene>
<dbReference type="OrthoDB" id="2651020at2759"/>
<dbReference type="EMBL" id="SGPK01000166">
    <property type="protein sequence ID" value="THH06972.1"/>
    <property type="molecule type" value="Genomic_DNA"/>
</dbReference>
<feature type="compositionally biased region" description="Low complexity" evidence="1">
    <location>
        <begin position="57"/>
        <end position="70"/>
    </location>
</feature>
<name>A0A4S4L652_9AGAM</name>
<evidence type="ECO:0000313" key="3">
    <source>
        <dbReference type="Proteomes" id="UP000308199"/>
    </source>
</evidence>
<dbReference type="AlphaFoldDB" id="A0A4S4L652"/>
<proteinExistence type="predicted"/>
<dbReference type="Proteomes" id="UP000308199">
    <property type="component" value="Unassembled WGS sequence"/>
</dbReference>
<sequence>MQRTISTISTLNYENDSSMDSEICGLFGSLNLQGWTEEQAAEYEGKQQIYPEPSEISRTSSGSDASSDDSTMMEVTDAEGNIQASHFITATTKEESASGCGLLHVMQAHYVPSAAQVACVGRDTDFNLLETILTHREAFVAFPYGHRSCSQALTQIAFELERRHHDEIDGSGGDLDTAIALHNEAWLMSGWYST</sequence>
<keyword evidence="3" id="KW-1185">Reference proteome</keyword>
<reference evidence="2 3" key="1">
    <citation type="submission" date="2019-02" db="EMBL/GenBank/DDBJ databases">
        <title>Genome sequencing of the rare red list fungi Phellinidium pouzarii.</title>
        <authorList>
            <person name="Buettner E."/>
            <person name="Kellner H."/>
        </authorList>
    </citation>
    <scope>NUCLEOTIDE SEQUENCE [LARGE SCALE GENOMIC DNA]</scope>
    <source>
        <strain evidence="2 3">DSM 108285</strain>
    </source>
</reference>
<evidence type="ECO:0000313" key="2">
    <source>
        <dbReference type="EMBL" id="THH06972.1"/>
    </source>
</evidence>
<accession>A0A4S4L652</accession>
<organism evidence="2 3">
    <name type="scientific">Phellinidium pouzarii</name>
    <dbReference type="NCBI Taxonomy" id="167371"/>
    <lineage>
        <taxon>Eukaryota</taxon>
        <taxon>Fungi</taxon>
        <taxon>Dikarya</taxon>
        <taxon>Basidiomycota</taxon>
        <taxon>Agaricomycotina</taxon>
        <taxon>Agaricomycetes</taxon>
        <taxon>Hymenochaetales</taxon>
        <taxon>Hymenochaetaceae</taxon>
        <taxon>Phellinidium</taxon>
    </lineage>
</organism>
<evidence type="ECO:0000256" key="1">
    <source>
        <dbReference type="SAM" id="MobiDB-lite"/>
    </source>
</evidence>
<feature type="region of interest" description="Disordered" evidence="1">
    <location>
        <begin position="43"/>
        <end position="73"/>
    </location>
</feature>
<comment type="caution">
    <text evidence="2">The sequence shown here is derived from an EMBL/GenBank/DDBJ whole genome shotgun (WGS) entry which is preliminary data.</text>
</comment>